<reference evidence="4" key="1">
    <citation type="submission" date="2006-10" db="EMBL/GenBank/DDBJ databases">
        <title>Complete sequence of Solibacter usitatus Ellin6076.</title>
        <authorList>
            <consortium name="US DOE Joint Genome Institute"/>
            <person name="Copeland A."/>
            <person name="Lucas S."/>
            <person name="Lapidus A."/>
            <person name="Barry K."/>
            <person name="Detter J.C."/>
            <person name="Glavina del Rio T."/>
            <person name="Hammon N."/>
            <person name="Israni S."/>
            <person name="Dalin E."/>
            <person name="Tice H."/>
            <person name="Pitluck S."/>
            <person name="Thompson L.S."/>
            <person name="Brettin T."/>
            <person name="Bruce D."/>
            <person name="Han C."/>
            <person name="Tapia R."/>
            <person name="Gilna P."/>
            <person name="Schmutz J."/>
            <person name="Larimer F."/>
            <person name="Land M."/>
            <person name="Hauser L."/>
            <person name="Kyrpides N."/>
            <person name="Mikhailova N."/>
            <person name="Janssen P.H."/>
            <person name="Kuske C.R."/>
            <person name="Richardson P."/>
        </authorList>
    </citation>
    <scope>NUCLEOTIDE SEQUENCE</scope>
    <source>
        <strain evidence="4">Ellin6076</strain>
    </source>
</reference>
<evidence type="ECO:0000313" key="4">
    <source>
        <dbReference type="EMBL" id="ABJ81806.1"/>
    </source>
</evidence>
<feature type="domain" description="SCP" evidence="2">
    <location>
        <begin position="36"/>
        <end position="163"/>
    </location>
</feature>
<dbReference type="KEGG" id="sus:Acid_0807"/>
<dbReference type="SUPFAM" id="SSF48726">
    <property type="entry name" value="Immunoglobulin"/>
    <property type="match status" value="1"/>
</dbReference>
<dbReference type="PANTHER" id="PTHR31157:SF1">
    <property type="entry name" value="SCP DOMAIN-CONTAINING PROTEIN"/>
    <property type="match status" value="1"/>
</dbReference>
<name>Q02AW0_SOLUE</name>
<gene>
    <name evidence="4" type="ordered locus">Acid_0807</name>
</gene>
<dbReference type="Pfam" id="PF00188">
    <property type="entry name" value="CAP"/>
    <property type="match status" value="1"/>
</dbReference>
<evidence type="ECO:0000259" key="3">
    <source>
        <dbReference type="Pfam" id="PF13313"/>
    </source>
</evidence>
<dbReference type="InterPro" id="IPR036179">
    <property type="entry name" value="Ig-like_dom_sf"/>
</dbReference>
<dbReference type="InterPro" id="IPR035940">
    <property type="entry name" value="CAP_sf"/>
</dbReference>
<feature type="chain" id="PRO_5004163349" evidence="1">
    <location>
        <begin position="23"/>
        <end position="424"/>
    </location>
</feature>
<organism evidence="4">
    <name type="scientific">Solibacter usitatus (strain Ellin6076)</name>
    <dbReference type="NCBI Taxonomy" id="234267"/>
    <lineage>
        <taxon>Bacteria</taxon>
        <taxon>Pseudomonadati</taxon>
        <taxon>Acidobacteriota</taxon>
        <taxon>Terriglobia</taxon>
        <taxon>Bryobacterales</taxon>
        <taxon>Solibacteraceae</taxon>
        <taxon>Candidatus Solibacter</taxon>
    </lineage>
</organism>
<dbReference type="EMBL" id="CP000473">
    <property type="protein sequence ID" value="ABJ81806.1"/>
    <property type="molecule type" value="Genomic_DNA"/>
</dbReference>
<dbReference type="AlphaFoldDB" id="Q02AW0"/>
<dbReference type="Pfam" id="PF13313">
    <property type="entry name" value="DUF4082"/>
    <property type="match status" value="1"/>
</dbReference>
<keyword evidence="1" id="KW-0732">Signal</keyword>
<dbReference type="SUPFAM" id="SSF55797">
    <property type="entry name" value="PR-1-like"/>
    <property type="match status" value="1"/>
</dbReference>
<accession>Q02AW0</accession>
<proteinExistence type="predicted"/>
<evidence type="ECO:0000259" key="2">
    <source>
        <dbReference type="Pfam" id="PF00188"/>
    </source>
</evidence>
<dbReference type="PANTHER" id="PTHR31157">
    <property type="entry name" value="SCP DOMAIN-CONTAINING PROTEIN"/>
    <property type="match status" value="1"/>
</dbReference>
<feature type="signal peptide" evidence="1">
    <location>
        <begin position="1"/>
        <end position="22"/>
    </location>
</feature>
<dbReference type="OrthoDB" id="505641at2"/>
<dbReference type="InParanoid" id="Q02AW0"/>
<sequence length="424" mass="44553" precursor="true">MTRTLSTLIAPCVLLMAHSANAQTPTLDAEQSAFVSLINNYRAQNGAGPLQVSVTLQQSSQWMSGDMAAKNYFSHTDSLGRDPFTRITAFGYTHYPEGENIAAGYSDAANTFTQWQTACDPDSTGACTYAHRQNMLNPSYKVLGVGRVYNASATYRWYWTTDFGAYVDQTIGSAPAPSAPVITSFSASPTAIASGQVSTLSWNVSGATSIVINNGVGDVTSLTSRVVVPTSTTQYTLTATNSAGSKTATATVTVNSSSPSPSPSPAVSIWSSTAVPPMYLNVGGAVELGLKFRSDIAGQITGVRFYKNSYNTGVHSGSLWSANGQLLASGVFTNETATGWQTLTFSTPVSVAANTTYIASYHTNAATASVGFELQSQGVDTPPLHALQTGVDGYNGVYIFGGGGMFPSQGTSGYNFWVDVLFAH</sequence>
<dbReference type="STRING" id="234267.Acid_0807"/>
<evidence type="ECO:0000256" key="1">
    <source>
        <dbReference type="SAM" id="SignalP"/>
    </source>
</evidence>
<dbReference type="CDD" id="cd05379">
    <property type="entry name" value="CAP_bacterial"/>
    <property type="match status" value="1"/>
</dbReference>
<dbReference type="InterPro" id="IPR025141">
    <property type="entry name" value="DUF4082"/>
</dbReference>
<dbReference type="eggNOG" id="COG2340">
    <property type="taxonomic scope" value="Bacteria"/>
</dbReference>
<protein>
    <submittedName>
        <fullName evidence="4">Allergen V5/Tpx-1 family protein</fullName>
    </submittedName>
</protein>
<feature type="domain" description="DUF4082" evidence="3">
    <location>
        <begin position="283"/>
        <end position="418"/>
    </location>
</feature>
<dbReference type="InterPro" id="IPR014044">
    <property type="entry name" value="CAP_dom"/>
</dbReference>
<dbReference type="Gene3D" id="3.40.33.10">
    <property type="entry name" value="CAP"/>
    <property type="match status" value="1"/>
</dbReference>
<dbReference type="HOGENOM" id="CLU_647049_0_0_0"/>